<evidence type="ECO:0000259" key="2">
    <source>
        <dbReference type="Pfam" id="PF13649"/>
    </source>
</evidence>
<feature type="compositionally biased region" description="Basic and acidic residues" evidence="1">
    <location>
        <begin position="204"/>
        <end position="216"/>
    </location>
</feature>
<keyword evidence="4" id="KW-1185">Reference proteome</keyword>
<feature type="compositionally biased region" description="Polar residues" evidence="1">
    <location>
        <begin position="1059"/>
        <end position="1097"/>
    </location>
</feature>
<dbReference type="InterPro" id="IPR041698">
    <property type="entry name" value="Methyltransf_25"/>
</dbReference>
<feature type="compositionally biased region" description="Low complexity" evidence="1">
    <location>
        <begin position="258"/>
        <end position="295"/>
    </location>
</feature>
<evidence type="ECO:0000256" key="1">
    <source>
        <dbReference type="SAM" id="MobiDB-lite"/>
    </source>
</evidence>
<gene>
    <name evidence="3" type="ORF">CPB84DRAFT_1785092</name>
</gene>
<dbReference type="Pfam" id="PF13649">
    <property type="entry name" value="Methyltransf_25"/>
    <property type="match status" value="1"/>
</dbReference>
<feature type="compositionally biased region" description="Polar residues" evidence="1">
    <location>
        <begin position="1104"/>
        <end position="1123"/>
    </location>
</feature>
<feature type="region of interest" description="Disordered" evidence="1">
    <location>
        <begin position="527"/>
        <end position="552"/>
    </location>
</feature>
<name>A0A9P5NL07_GYMJU</name>
<feature type="region of interest" description="Disordered" evidence="1">
    <location>
        <begin position="173"/>
        <end position="218"/>
    </location>
</feature>
<dbReference type="Gene3D" id="3.40.50.150">
    <property type="entry name" value="Vaccinia Virus protein VP39"/>
    <property type="match status" value="1"/>
</dbReference>
<feature type="compositionally biased region" description="Low complexity" evidence="1">
    <location>
        <begin position="137"/>
        <end position="159"/>
    </location>
</feature>
<feature type="compositionally biased region" description="Basic residues" evidence="1">
    <location>
        <begin position="801"/>
        <end position="814"/>
    </location>
</feature>
<feature type="compositionally biased region" description="Polar residues" evidence="1">
    <location>
        <begin position="677"/>
        <end position="691"/>
    </location>
</feature>
<feature type="region of interest" description="Disordered" evidence="1">
    <location>
        <begin position="133"/>
        <end position="160"/>
    </location>
</feature>
<feature type="compositionally biased region" description="Basic and acidic residues" evidence="1">
    <location>
        <begin position="58"/>
        <end position="69"/>
    </location>
</feature>
<dbReference type="Proteomes" id="UP000724874">
    <property type="component" value="Unassembled WGS sequence"/>
</dbReference>
<reference evidence="3" key="1">
    <citation type="submission" date="2020-11" db="EMBL/GenBank/DDBJ databases">
        <authorList>
            <consortium name="DOE Joint Genome Institute"/>
            <person name="Ahrendt S."/>
            <person name="Riley R."/>
            <person name="Andreopoulos W."/>
            <person name="LaButti K."/>
            <person name="Pangilinan J."/>
            <person name="Ruiz-duenas F.J."/>
            <person name="Barrasa J.M."/>
            <person name="Sanchez-Garcia M."/>
            <person name="Camarero S."/>
            <person name="Miyauchi S."/>
            <person name="Serrano A."/>
            <person name="Linde D."/>
            <person name="Babiker R."/>
            <person name="Drula E."/>
            <person name="Ayuso-Fernandez I."/>
            <person name="Pacheco R."/>
            <person name="Padilla G."/>
            <person name="Ferreira P."/>
            <person name="Barriuso J."/>
            <person name="Kellner H."/>
            <person name="Castanera R."/>
            <person name="Alfaro M."/>
            <person name="Ramirez L."/>
            <person name="Pisabarro A.G."/>
            <person name="Kuo A."/>
            <person name="Tritt A."/>
            <person name="Lipzen A."/>
            <person name="He G."/>
            <person name="Yan M."/>
            <person name="Ng V."/>
            <person name="Cullen D."/>
            <person name="Martin F."/>
            <person name="Rosso M.-N."/>
            <person name="Henrissat B."/>
            <person name="Hibbett D."/>
            <person name="Martinez A.T."/>
            <person name="Grigoriev I.V."/>
        </authorList>
    </citation>
    <scope>NUCLEOTIDE SEQUENCE</scope>
    <source>
        <strain evidence="3">AH 44721</strain>
    </source>
</reference>
<feature type="region of interest" description="Disordered" evidence="1">
    <location>
        <begin position="753"/>
        <end position="829"/>
    </location>
</feature>
<feature type="compositionally biased region" description="Low complexity" evidence="1">
    <location>
        <begin position="183"/>
        <end position="195"/>
    </location>
</feature>
<evidence type="ECO:0000313" key="4">
    <source>
        <dbReference type="Proteomes" id="UP000724874"/>
    </source>
</evidence>
<feature type="region of interest" description="Disordered" evidence="1">
    <location>
        <begin position="676"/>
        <end position="696"/>
    </location>
</feature>
<feature type="compositionally biased region" description="Low complexity" evidence="1">
    <location>
        <begin position="535"/>
        <end position="545"/>
    </location>
</feature>
<dbReference type="CDD" id="cd02440">
    <property type="entry name" value="AdoMet_MTases"/>
    <property type="match status" value="1"/>
</dbReference>
<dbReference type="EMBL" id="JADNYJ010000077">
    <property type="protein sequence ID" value="KAF8889986.1"/>
    <property type="molecule type" value="Genomic_DNA"/>
</dbReference>
<sequence>MEEDALPEPLKERVDFGFGLGMTSTAATAAIAGGALTSASTSSSRSVMSFSGSVDVGVEGRHERERELESGGGKVKSVGSGKAEGSMTLEQLEEVMPWELYPAPALALEDGREAGLEVKVQVKVEVKMWTGKRRRVTSGTQASSSTSQGQQTSSHTRQSVAAAAFAEFGLRRRRSTGHGGSGSHAPSGPVAGSGSNTVIGKMRTGKDKDGGKDKSRISTTIQNGLGLGSGISSTMFPPAVGNVPILPMSSSFSAPGITTSASTSSTNTASSSAYTDLGSTSASSTTTADTTNASSEGNGNGNRAPKFSTADRTILEQIKAHLQAREAQFKIKGIGHTVVGGGYSPGKKHHLYDKKEVPYPRSYGKEVVDLDVWETMTALDIAGSLTWHVFSTPPTKVLDIGCGTGTWILQCAGTWKECHFVGLDIVPLHPNLQNVGSSDFASRVTWVQHNFLDVLPFQTEEFDFVYALGQGSLMSYISILPLVLTMKQWDTLFEEIARVMKPGAALELAEEDLFFPGKPIDDDEEEIISVTPDDSSSVTRRNSISSDRHRSSVSAVNGVDKLVEVSERSSHETSVTAVPYTVPPRAGPSRPGSPSRGKSRFEGQSTSIAPPPADDGASVVQQLYPRTHTLSSDPYADFAASHPSLFGSNVAVLGGIAYSASQDPFMEILKQQKQERASSLATKASMPSSPAKTKPSPFLMRSLANKAPTNPRDHMILEAIWNGMLESRFVNLTPLSLLTTYLEYHFKDVRTHPPLRYTFPPVPPKVYDDDSDEDDDNPAPQHPSDSEPDTDDARDAVIPMSKRHRSTKARKSAKRGSSTPTASHGDEQLDERRWLSMQALFQHESPYVSLDESRGFTYSPSRKGFSSNHASKESQSSKLRNVSMLPNQNLNIDIRTLNLHLALRAKEIIACSESMWEWVQEYQAEVANDPSRNSRFRSGSIEGFMVGADPAASGSSLDLTHNAILEMTRDDFDHLLNNFEMDMQDKASVGHALAQRFDWHVFTSPVLQDRKVFDTACKKYDKWLAAQRKAKAPGGPYHQSNNHHSRNSMSAPGLVPSIPESSTSGDSNVISRSISSLPQSTSVDETSSIAATLVPTSNRRDSNDTALPSPSVSHESITSISPQRLSRATRVFVAWKALEKETKQVH</sequence>
<comment type="caution">
    <text evidence="3">The sequence shown here is derived from an EMBL/GenBank/DDBJ whole genome shotgun (WGS) entry which is preliminary data.</text>
</comment>
<dbReference type="PANTHER" id="PTHR43591">
    <property type="entry name" value="METHYLTRANSFERASE"/>
    <property type="match status" value="1"/>
</dbReference>
<feature type="region of interest" description="Disordered" evidence="1">
    <location>
        <begin position="257"/>
        <end position="306"/>
    </location>
</feature>
<evidence type="ECO:0000313" key="3">
    <source>
        <dbReference type="EMBL" id="KAF8889986.1"/>
    </source>
</evidence>
<feature type="compositionally biased region" description="Low complexity" evidence="1">
    <location>
        <begin position="587"/>
        <end position="596"/>
    </location>
</feature>
<dbReference type="SUPFAM" id="SSF53335">
    <property type="entry name" value="S-adenosyl-L-methionine-dependent methyltransferases"/>
    <property type="match status" value="1"/>
</dbReference>
<feature type="region of interest" description="Disordered" evidence="1">
    <location>
        <begin position="565"/>
        <end position="617"/>
    </location>
</feature>
<organism evidence="3 4">
    <name type="scientific">Gymnopilus junonius</name>
    <name type="common">Spectacular rustgill mushroom</name>
    <name type="synonym">Gymnopilus spectabilis subsp. junonius</name>
    <dbReference type="NCBI Taxonomy" id="109634"/>
    <lineage>
        <taxon>Eukaryota</taxon>
        <taxon>Fungi</taxon>
        <taxon>Dikarya</taxon>
        <taxon>Basidiomycota</taxon>
        <taxon>Agaricomycotina</taxon>
        <taxon>Agaricomycetes</taxon>
        <taxon>Agaricomycetidae</taxon>
        <taxon>Agaricales</taxon>
        <taxon>Agaricineae</taxon>
        <taxon>Hymenogastraceae</taxon>
        <taxon>Gymnopilus</taxon>
    </lineage>
</organism>
<dbReference type="InterPro" id="IPR029063">
    <property type="entry name" value="SAM-dependent_MTases_sf"/>
</dbReference>
<accession>A0A9P5NL07</accession>
<protein>
    <recommendedName>
        <fullName evidence="2">Methyltransferase domain-containing protein</fullName>
    </recommendedName>
</protein>
<dbReference type="AlphaFoldDB" id="A0A9P5NL07"/>
<feature type="region of interest" description="Disordered" evidence="1">
    <location>
        <begin position="1031"/>
        <end position="1123"/>
    </location>
</feature>
<feature type="region of interest" description="Disordered" evidence="1">
    <location>
        <begin position="859"/>
        <end position="879"/>
    </location>
</feature>
<feature type="region of interest" description="Disordered" evidence="1">
    <location>
        <begin position="56"/>
        <end position="84"/>
    </location>
</feature>
<proteinExistence type="predicted"/>
<feature type="domain" description="Methyltransferase" evidence="2">
    <location>
        <begin position="397"/>
        <end position="503"/>
    </location>
</feature>
<dbReference type="OrthoDB" id="2013972at2759"/>